<dbReference type="PANTHER" id="PTHR22996:SF0">
    <property type="entry name" value="RE60872P-RELATED"/>
    <property type="match status" value="1"/>
</dbReference>
<evidence type="ECO:0000256" key="1">
    <source>
        <dbReference type="ARBA" id="ARBA00000900"/>
    </source>
</evidence>
<dbReference type="SMART" id="SM00184">
    <property type="entry name" value="RING"/>
    <property type="match status" value="1"/>
</dbReference>
<keyword evidence="7" id="KW-0862">Zinc</keyword>
<feature type="compositionally biased region" description="Polar residues" evidence="9">
    <location>
        <begin position="402"/>
        <end position="420"/>
    </location>
</feature>
<feature type="compositionally biased region" description="Basic and acidic residues" evidence="9">
    <location>
        <begin position="8"/>
        <end position="17"/>
    </location>
</feature>
<reference evidence="11 12" key="1">
    <citation type="journal article" date="2018" name="Nat. Ecol. Evol.">
        <title>Genomic signatures of mitonuclear coevolution across populations of Tigriopus californicus.</title>
        <authorList>
            <person name="Barreto F.S."/>
            <person name="Watson E.T."/>
            <person name="Lima T.G."/>
            <person name="Willett C.S."/>
            <person name="Edmands S."/>
            <person name="Li W."/>
            <person name="Burton R.S."/>
        </authorList>
    </citation>
    <scope>NUCLEOTIDE SEQUENCE [LARGE SCALE GENOMIC DNA]</scope>
    <source>
        <strain evidence="11 12">San Diego</strain>
    </source>
</reference>
<dbReference type="Proteomes" id="UP000318571">
    <property type="component" value="Chromosome 5"/>
</dbReference>
<evidence type="ECO:0000256" key="7">
    <source>
        <dbReference type="ARBA" id="ARBA00022833"/>
    </source>
</evidence>
<feature type="compositionally biased region" description="Polar residues" evidence="9">
    <location>
        <begin position="524"/>
        <end position="534"/>
    </location>
</feature>
<feature type="region of interest" description="Disordered" evidence="9">
    <location>
        <begin position="109"/>
        <end position="139"/>
    </location>
</feature>
<evidence type="ECO:0000256" key="3">
    <source>
        <dbReference type="ARBA" id="ARBA00022679"/>
    </source>
</evidence>
<evidence type="ECO:0000256" key="9">
    <source>
        <dbReference type="SAM" id="MobiDB-lite"/>
    </source>
</evidence>
<dbReference type="InterPro" id="IPR045194">
    <property type="entry name" value="MGRN1/RNF157-like"/>
</dbReference>
<evidence type="ECO:0000256" key="5">
    <source>
        <dbReference type="ARBA" id="ARBA00022771"/>
    </source>
</evidence>
<keyword evidence="12" id="KW-1185">Reference proteome</keyword>
<dbReference type="GO" id="GO:0016567">
    <property type="term" value="P:protein ubiquitination"/>
    <property type="evidence" value="ECO:0007669"/>
    <property type="project" value="TreeGrafter"/>
</dbReference>
<evidence type="ECO:0000256" key="8">
    <source>
        <dbReference type="PROSITE-ProRule" id="PRU00175"/>
    </source>
</evidence>
<keyword evidence="4" id="KW-0479">Metal-binding</keyword>
<feature type="region of interest" description="Disordered" evidence="9">
    <location>
        <begin position="402"/>
        <end position="613"/>
    </location>
</feature>
<dbReference type="InterPro" id="IPR013083">
    <property type="entry name" value="Znf_RING/FYVE/PHD"/>
</dbReference>
<feature type="compositionally biased region" description="Basic residues" evidence="9">
    <location>
        <begin position="429"/>
        <end position="438"/>
    </location>
</feature>
<protein>
    <recommendedName>
        <fullName evidence="2">RING-type E3 ubiquitin transferase</fullName>
        <ecNumber evidence="2">2.3.2.27</ecNumber>
    </recommendedName>
</protein>
<keyword evidence="6" id="KW-0833">Ubl conjugation pathway</keyword>
<feature type="compositionally biased region" description="Polar residues" evidence="9">
    <location>
        <begin position="562"/>
        <end position="587"/>
    </location>
</feature>
<accession>A0A553PGV6</accession>
<keyword evidence="3" id="KW-0808">Transferase</keyword>
<dbReference type="OMA" id="VRCEITI"/>
<evidence type="ECO:0000313" key="12">
    <source>
        <dbReference type="Proteomes" id="UP000318571"/>
    </source>
</evidence>
<sequence>MGQTWSRSGRDHRREGDPDPSGVSGGGQHYRYPGKHGHPFFASHFIMGGEKFDSPQPESFLFGENQDLNLLGGRAVSFPYPPPAANEATKTLKSQINIRKDSVHLVLVPSSGDTSQTEATPLPPLPETPSESETDAENPPLRLMVESAAASKKRYRVQFTFDSDVRCEITIYYFCREENHAQGVTYVPKRSTLRSPTYTYNRGAAQVFNQADHLFCPADCQDELFLAAEDPELLGVAIQCVSLEGETPRTSHATVASIEANADATHFIIKNLKQKLFVDGLSYLLQEIYGLENKSLDVNQHSDDDDDDCGAECVVCMCDLRDTIILPCRHLCLCNACADSLRYQANNCPICRAPFRALLQIRAVQKIGQVTHPALPDPDQSQEGVPPGYQCVSLVEALNGPVNMSSAPSSQTAVTATTGKSPDKAVTSKSRKGSRTGRRSSAPRSASGEGRAHSPPRIESEAMTAEGEAETLSSGETAATTKIPPKLCIESEVTLRKSPSKRSFKGDASNPSLDLVDEELANMSLGQSSLQTKDNAAPGTPTSSVSFRSSQDSSSSSSSSSTKQLLPTTTTIAVAGPTPSSGVTRSRPNVVVKLSRGQNPEEDREGDEEDEFV</sequence>
<dbReference type="GO" id="GO:0061630">
    <property type="term" value="F:ubiquitin protein ligase activity"/>
    <property type="evidence" value="ECO:0007669"/>
    <property type="project" value="UniProtKB-EC"/>
</dbReference>
<name>A0A553PGV6_TIGCA</name>
<dbReference type="GO" id="GO:0005737">
    <property type="term" value="C:cytoplasm"/>
    <property type="evidence" value="ECO:0007669"/>
    <property type="project" value="TreeGrafter"/>
</dbReference>
<dbReference type="PANTHER" id="PTHR22996">
    <property type="entry name" value="MAHOGUNIN"/>
    <property type="match status" value="1"/>
</dbReference>
<dbReference type="InterPro" id="IPR001841">
    <property type="entry name" value="Znf_RING"/>
</dbReference>
<feature type="compositionally biased region" description="Polar residues" evidence="9">
    <location>
        <begin position="471"/>
        <end position="480"/>
    </location>
</feature>
<gene>
    <name evidence="11" type="ORF">TCAL_06321</name>
</gene>
<dbReference type="Pfam" id="PF13920">
    <property type="entry name" value="zf-C3HC4_3"/>
    <property type="match status" value="1"/>
</dbReference>
<feature type="compositionally biased region" description="Low complexity" evidence="9">
    <location>
        <begin position="439"/>
        <end position="449"/>
    </location>
</feature>
<dbReference type="InterPro" id="IPR058981">
    <property type="entry name" value="MGRN1/RNF157-like_N"/>
</dbReference>
<organism evidence="11 12">
    <name type="scientific">Tigriopus californicus</name>
    <name type="common">Marine copepod</name>
    <dbReference type="NCBI Taxonomy" id="6832"/>
    <lineage>
        <taxon>Eukaryota</taxon>
        <taxon>Metazoa</taxon>
        <taxon>Ecdysozoa</taxon>
        <taxon>Arthropoda</taxon>
        <taxon>Crustacea</taxon>
        <taxon>Multicrustacea</taxon>
        <taxon>Hexanauplia</taxon>
        <taxon>Copepoda</taxon>
        <taxon>Harpacticoida</taxon>
        <taxon>Harpacticidae</taxon>
        <taxon>Tigriopus</taxon>
    </lineage>
</organism>
<evidence type="ECO:0000259" key="10">
    <source>
        <dbReference type="PROSITE" id="PS50089"/>
    </source>
</evidence>
<feature type="compositionally biased region" description="Acidic residues" evidence="9">
    <location>
        <begin position="600"/>
        <end position="613"/>
    </location>
</feature>
<comment type="catalytic activity">
    <reaction evidence="1">
        <text>S-ubiquitinyl-[E2 ubiquitin-conjugating enzyme]-L-cysteine + [acceptor protein]-L-lysine = [E2 ubiquitin-conjugating enzyme]-L-cysteine + N(6)-ubiquitinyl-[acceptor protein]-L-lysine.</text>
        <dbReference type="EC" id="2.3.2.27"/>
    </reaction>
</comment>
<feature type="compositionally biased region" description="Basic and acidic residues" evidence="9">
    <location>
        <begin position="450"/>
        <end position="460"/>
    </location>
</feature>
<dbReference type="Pfam" id="PF26192">
    <property type="entry name" value="RNF157-like_N"/>
    <property type="match status" value="1"/>
</dbReference>
<feature type="region of interest" description="Disordered" evidence="9">
    <location>
        <begin position="1"/>
        <end position="35"/>
    </location>
</feature>
<evidence type="ECO:0000256" key="4">
    <source>
        <dbReference type="ARBA" id="ARBA00022723"/>
    </source>
</evidence>
<feature type="compositionally biased region" description="Low complexity" evidence="9">
    <location>
        <begin position="543"/>
        <end position="561"/>
    </location>
</feature>
<dbReference type="GO" id="GO:0008270">
    <property type="term" value="F:zinc ion binding"/>
    <property type="evidence" value="ECO:0007669"/>
    <property type="project" value="UniProtKB-KW"/>
</dbReference>
<dbReference type="AlphaFoldDB" id="A0A553PGV6"/>
<dbReference type="SUPFAM" id="SSF57850">
    <property type="entry name" value="RING/U-box"/>
    <property type="match status" value="1"/>
</dbReference>
<evidence type="ECO:0000256" key="2">
    <source>
        <dbReference type="ARBA" id="ARBA00012483"/>
    </source>
</evidence>
<comment type="caution">
    <text evidence="11">The sequence shown here is derived from an EMBL/GenBank/DDBJ whole genome shotgun (WGS) entry which is preliminary data.</text>
</comment>
<dbReference type="EMBL" id="VCGU01000004">
    <property type="protein sequence ID" value="TRY76919.1"/>
    <property type="molecule type" value="Genomic_DNA"/>
</dbReference>
<keyword evidence="5 8" id="KW-0863">Zinc-finger</keyword>
<feature type="domain" description="RING-type" evidence="10">
    <location>
        <begin position="313"/>
        <end position="352"/>
    </location>
</feature>
<proteinExistence type="predicted"/>
<dbReference type="FunFam" id="3.30.40.10:FF:000013">
    <property type="entry name" value="E3 ubiquitin-protein ligase MGRN1 isoform 1"/>
    <property type="match status" value="1"/>
</dbReference>
<dbReference type="PROSITE" id="PS50089">
    <property type="entry name" value="ZF_RING_2"/>
    <property type="match status" value="1"/>
</dbReference>
<evidence type="ECO:0000256" key="6">
    <source>
        <dbReference type="ARBA" id="ARBA00022786"/>
    </source>
</evidence>
<dbReference type="EC" id="2.3.2.27" evidence="2"/>
<dbReference type="Gene3D" id="3.30.40.10">
    <property type="entry name" value="Zinc/RING finger domain, C3HC4 (zinc finger)"/>
    <property type="match status" value="1"/>
</dbReference>
<evidence type="ECO:0000313" key="11">
    <source>
        <dbReference type="EMBL" id="TRY76919.1"/>
    </source>
</evidence>
<dbReference type="STRING" id="6832.A0A553PGV6"/>